<dbReference type="EMBL" id="MFKW01000085">
    <property type="protein sequence ID" value="OGG48773.1"/>
    <property type="molecule type" value="Genomic_DNA"/>
</dbReference>
<accession>A0A1F6CHQ4</accession>
<comment type="caution">
    <text evidence="2">The sequence shown here is derived from an EMBL/GenBank/DDBJ whole genome shotgun (WGS) entry which is preliminary data.</text>
</comment>
<evidence type="ECO:0000313" key="3">
    <source>
        <dbReference type="Proteomes" id="UP000176445"/>
    </source>
</evidence>
<feature type="signal peptide" evidence="1">
    <location>
        <begin position="1"/>
        <end position="26"/>
    </location>
</feature>
<organism evidence="2 3">
    <name type="scientific">Candidatus Kaiserbacteria bacterium RIFCSPHIGHO2_01_FULL_54_36b</name>
    <dbReference type="NCBI Taxonomy" id="1798483"/>
    <lineage>
        <taxon>Bacteria</taxon>
        <taxon>Candidatus Kaiseribacteriota</taxon>
    </lineage>
</organism>
<evidence type="ECO:0000313" key="2">
    <source>
        <dbReference type="EMBL" id="OGG48773.1"/>
    </source>
</evidence>
<dbReference type="Proteomes" id="UP000176445">
    <property type="component" value="Unassembled WGS sequence"/>
</dbReference>
<name>A0A1F6CHQ4_9BACT</name>
<dbReference type="AlphaFoldDB" id="A0A1F6CHQ4"/>
<evidence type="ECO:0008006" key="4">
    <source>
        <dbReference type="Google" id="ProtNLM"/>
    </source>
</evidence>
<evidence type="ECO:0000256" key="1">
    <source>
        <dbReference type="SAM" id="SignalP"/>
    </source>
</evidence>
<reference evidence="2 3" key="1">
    <citation type="journal article" date="2016" name="Nat. Commun.">
        <title>Thousands of microbial genomes shed light on interconnected biogeochemical processes in an aquifer system.</title>
        <authorList>
            <person name="Anantharaman K."/>
            <person name="Brown C.T."/>
            <person name="Hug L.A."/>
            <person name="Sharon I."/>
            <person name="Castelle C.J."/>
            <person name="Probst A.J."/>
            <person name="Thomas B.C."/>
            <person name="Singh A."/>
            <person name="Wilkins M.J."/>
            <person name="Karaoz U."/>
            <person name="Brodie E.L."/>
            <person name="Williams K.H."/>
            <person name="Hubbard S.S."/>
            <person name="Banfield J.F."/>
        </authorList>
    </citation>
    <scope>NUCLEOTIDE SEQUENCE [LARGE SCALE GENOMIC DNA]</scope>
</reference>
<gene>
    <name evidence="2" type="ORF">A2704_03590</name>
</gene>
<proteinExistence type="predicted"/>
<protein>
    <recommendedName>
        <fullName evidence="4">BIG2 domain-containing protein</fullName>
    </recommendedName>
</protein>
<sequence length="347" mass="36969">MTVRYQLLFSIVALCATLAFATAAHAQFGLSGSDSALSITFSPTTPSAGDTVRLTVQSPLFEMPESIIVWRANGAVIAEGRGVDSASVEVGAVGTETRISVTVTQADGASASTQATIIPAELDLLVDSDSYTPPFYRGRPQAGAGTNIRLQAVPRFRRAGTTFPASELVYTWRRNGEILGSFSGRGKSTAILPMAHLFGTDTISVEARSADGAISHTTSLSFSAAEPILTLYEDHPLYGILFHRALGASTFIPETEMTFAAVPFFAQALHAYDPRLNFAWRVNTAEIPTKRTEPNKLTINAENSSGVAFIELGITHATNYYLDAKGAWNVTFSSGAGGGTDLFRTNQ</sequence>
<keyword evidence="1" id="KW-0732">Signal</keyword>
<feature type="chain" id="PRO_5009523397" description="BIG2 domain-containing protein" evidence="1">
    <location>
        <begin position="27"/>
        <end position="347"/>
    </location>
</feature>